<evidence type="ECO:0000256" key="2">
    <source>
        <dbReference type="SAM" id="Phobius"/>
    </source>
</evidence>
<sequence>MGKIAKHVNSGGKLHEDLGHCPSEFNSPFEEPMSPDSATTRGPQPLYSAETTSLVPLASRGTKRRAVVQPVGASPKRAKCPQPLSAEPTSPVPLATRGTERRAVLQPMGASPKRAKGPLPLSAEPTLPVPLATRGTKRRAVVQPVGASPKRAKCPQPLSAEPTRLFPYQGTKRNMGKTKKSPPQKKNNDENSSSKEESLVAELPRLRPRNLSPDKSSTRVLMAQFQSLLSGSIPGVIFVLIPLIGMSLIYVQQLCYGDTDPCIWWLGVHHCGIGTTESFDSPM</sequence>
<accession>A0A8X7CMG2</accession>
<feature type="compositionally biased region" description="Basic and acidic residues" evidence="1">
    <location>
        <begin position="186"/>
        <end position="198"/>
    </location>
</feature>
<feature type="region of interest" description="Disordered" evidence="1">
    <location>
        <begin position="1"/>
        <end position="215"/>
    </location>
</feature>
<evidence type="ECO:0000256" key="1">
    <source>
        <dbReference type="SAM" id="MobiDB-lite"/>
    </source>
</evidence>
<keyword evidence="2" id="KW-0472">Membrane</keyword>
<keyword evidence="2" id="KW-1133">Transmembrane helix</keyword>
<evidence type="ECO:0000313" key="4">
    <source>
        <dbReference type="Proteomes" id="UP000886998"/>
    </source>
</evidence>
<proteinExistence type="predicted"/>
<reference evidence="3" key="1">
    <citation type="submission" date="2020-08" db="EMBL/GenBank/DDBJ databases">
        <title>Multicomponent nature underlies the extraordinary mechanical properties of spider dragline silk.</title>
        <authorList>
            <person name="Kono N."/>
            <person name="Nakamura H."/>
            <person name="Mori M."/>
            <person name="Yoshida Y."/>
            <person name="Ohtoshi R."/>
            <person name="Malay A.D."/>
            <person name="Moran D.A.P."/>
            <person name="Tomita M."/>
            <person name="Numata K."/>
            <person name="Arakawa K."/>
        </authorList>
    </citation>
    <scope>NUCLEOTIDE SEQUENCE</scope>
</reference>
<feature type="compositionally biased region" description="Basic residues" evidence="1">
    <location>
        <begin position="174"/>
        <end position="183"/>
    </location>
</feature>
<feature type="transmembrane region" description="Helical" evidence="2">
    <location>
        <begin position="228"/>
        <end position="251"/>
    </location>
</feature>
<dbReference type="AlphaFoldDB" id="A0A8X7CMG2"/>
<keyword evidence="2" id="KW-0812">Transmembrane</keyword>
<gene>
    <name evidence="3" type="ORF">TNIN_132661</name>
</gene>
<dbReference type="OrthoDB" id="10647816at2759"/>
<dbReference type="Proteomes" id="UP000886998">
    <property type="component" value="Unassembled WGS sequence"/>
</dbReference>
<name>A0A8X7CMG2_9ARAC</name>
<comment type="caution">
    <text evidence="3">The sequence shown here is derived from an EMBL/GenBank/DDBJ whole genome shotgun (WGS) entry which is preliminary data.</text>
</comment>
<keyword evidence="4" id="KW-1185">Reference proteome</keyword>
<organism evidence="3 4">
    <name type="scientific">Trichonephila inaurata madagascariensis</name>
    <dbReference type="NCBI Taxonomy" id="2747483"/>
    <lineage>
        <taxon>Eukaryota</taxon>
        <taxon>Metazoa</taxon>
        <taxon>Ecdysozoa</taxon>
        <taxon>Arthropoda</taxon>
        <taxon>Chelicerata</taxon>
        <taxon>Arachnida</taxon>
        <taxon>Araneae</taxon>
        <taxon>Araneomorphae</taxon>
        <taxon>Entelegynae</taxon>
        <taxon>Araneoidea</taxon>
        <taxon>Nephilidae</taxon>
        <taxon>Trichonephila</taxon>
        <taxon>Trichonephila inaurata</taxon>
    </lineage>
</organism>
<protein>
    <submittedName>
        <fullName evidence="3">Uncharacterized protein</fullName>
    </submittedName>
</protein>
<evidence type="ECO:0000313" key="3">
    <source>
        <dbReference type="EMBL" id="GFY78364.1"/>
    </source>
</evidence>
<dbReference type="EMBL" id="BMAV01022953">
    <property type="protein sequence ID" value="GFY78364.1"/>
    <property type="molecule type" value="Genomic_DNA"/>
</dbReference>